<dbReference type="PROSITE" id="PS50240">
    <property type="entry name" value="TRYPSIN_DOM"/>
    <property type="match status" value="1"/>
</dbReference>
<evidence type="ECO:0000256" key="5">
    <source>
        <dbReference type="ARBA" id="ARBA00024195"/>
    </source>
</evidence>
<dbReference type="InterPro" id="IPR033116">
    <property type="entry name" value="TRYPSIN_SER"/>
</dbReference>
<dbReference type="Pfam" id="PF00089">
    <property type="entry name" value="Trypsin"/>
    <property type="match status" value="1"/>
</dbReference>
<evidence type="ECO:0000256" key="4">
    <source>
        <dbReference type="ARBA" id="ARBA00023157"/>
    </source>
</evidence>
<feature type="chain" id="PRO_5042944907" description="Peptidase S1 domain-containing protein" evidence="7">
    <location>
        <begin position="28"/>
        <end position="339"/>
    </location>
</feature>
<dbReference type="InterPro" id="IPR050430">
    <property type="entry name" value="Peptidase_S1"/>
</dbReference>
<dbReference type="InterPro" id="IPR018114">
    <property type="entry name" value="TRYPSIN_HIS"/>
</dbReference>
<dbReference type="SUPFAM" id="SSF50494">
    <property type="entry name" value="Trypsin-like serine proteases"/>
    <property type="match status" value="1"/>
</dbReference>
<organism evidence="9 10">
    <name type="scientific">Gryllus longicercus</name>
    <dbReference type="NCBI Taxonomy" id="2509291"/>
    <lineage>
        <taxon>Eukaryota</taxon>
        <taxon>Metazoa</taxon>
        <taxon>Ecdysozoa</taxon>
        <taxon>Arthropoda</taxon>
        <taxon>Hexapoda</taxon>
        <taxon>Insecta</taxon>
        <taxon>Pterygota</taxon>
        <taxon>Neoptera</taxon>
        <taxon>Polyneoptera</taxon>
        <taxon>Orthoptera</taxon>
        <taxon>Ensifera</taxon>
        <taxon>Gryllidea</taxon>
        <taxon>Grylloidea</taxon>
        <taxon>Gryllidae</taxon>
        <taxon>Gryllinae</taxon>
        <taxon>Gryllus</taxon>
    </lineage>
</organism>
<feature type="signal peptide" evidence="7">
    <location>
        <begin position="1"/>
        <end position="27"/>
    </location>
</feature>
<evidence type="ECO:0000256" key="7">
    <source>
        <dbReference type="SAM" id="SignalP"/>
    </source>
</evidence>
<gene>
    <name evidence="9" type="ORF">R5R35_007752</name>
</gene>
<evidence type="ECO:0000259" key="8">
    <source>
        <dbReference type="PROSITE" id="PS50240"/>
    </source>
</evidence>
<dbReference type="PROSITE" id="PS00134">
    <property type="entry name" value="TRYPSIN_HIS"/>
    <property type="match status" value="1"/>
</dbReference>
<dbReference type="InterPro" id="IPR009003">
    <property type="entry name" value="Peptidase_S1_PA"/>
</dbReference>
<evidence type="ECO:0000256" key="1">
    <source>
        <dbReference type="ARBA" id="ARBA00022670"/>
    </source>
</evidence>
<dbReference type="FunFam" id="2.40.10.10:FF:000002">
    <property type="entry name" value="Transmembrane protease serine"/>
    <property type="match status" value="1"/>
</dbReference>
<dbReference type="PANTHER" id="PTHR24276">
    <property type="entry name" value="POLYSERASE-RELATED"/>
    <property type="match status" value="1"/>
</dbReference>
<dbReference type="PRINTS" id="PR00722">
    <property type="entry name" value="CHYMOTRYPSIN"/>
</dbReference>
<evidence type="ECO:0000256" key="3">
    <source>
        <dbReference type="ARBA" id="ARBA00022825"/>
    </source>
</evidence>
<keyword evidence="10" id="KW-1185">Reference proteome</keyword>
<dbReference type="InterPro" id="IPR001254">
    <property type="entry name" value="Trypsin_dom"/>
</dbReference>
<accession>A0AAN9Z125</accession>
<comment type="caution">
    <text evidence="9">The sequence shown here is derived from an EMBL/GenBank/DDBJ whole genome shotgun (WGS) entry which is preliminary data.</text>
</comment>
<keyword evidence="7" id="KW-0732">Signal</keyword>
<keyword evidence="4" id="KW-1015">Disulfide bond</keyword>
<dbReference type="EMBL" id="JAZDUA010000456">
    <property type="protein sequence ID" value="KAK7792306.1"/>
    <property type="molecule type" value="Genomic_DNA"/>
</dbReference>
<dbReference type="SMART" id="SM00020">
    <property type="entry name" value="Tryp_SPc"/>
    <property type="match status" value="1"/>
</dbReference>
<dbReference type="PROSITE" id="PS51318">
    <property type="entry name" value="TAT"/>
    <property type="match status" value="1"/>
</dbReference>
<dbReference type="GO" id="GO:0004252">
    <property type="term" value="F:serine-type endopeptidase activity"/>
    <property type="evidence" value="ECO:0007669"/>
    <property type="project" value="InterPro"/>
</dbReference>
<comment type="similarity">
    <text evidence="5">Belongs to the peptidase S1 family. CLIP subfamily.</text>
</comment>
<keyword evidence="3 6" id="KW-0720">Serine protease</keyword>
<proteinExistence type="inferred from homology"/>
<dbReference type="PANTHER" id="PTHR24276:SF91">
    <property type="entry name" value="AT26814P-RELATED"/>
    <property type="match status" value="1"/>
</dbReference>
<dbReference type="InterPro" id="IPR043504">
    <property type="entry name" value="Peptidase_S1_PA_chymotrypsin"/>
</dbReference>
<dbReference type="AlphaFoldDB" id="A0AAN9Z125"/>
<dbReference type="InterPro" id="IPR006311">
    <property type="entry name" value="TAT_signal"/>
</dbReference>
<evidence type="ECO:0000256" key="6">
    <source>
        <dbReference type="RuleBase" id="RU363034"/>
    </source>
</evidence>
<evidence type="ECO:0000313" key="10">
    <source>
        <dbReference type="Proteomes" id="UP001378592"/>
    </source>
</evidence>
<dbReference type="GO" id="GO:0006508">
    <property type="term" value="P:proteolysis"/>
    <property type="evidence" value="ECO:0007669"/>
    <property type="project" value="UniProtKB-KW"/>
</dbReference>
<evidence type="ECO:0000313" key="9">
    <source>
        <dbReference type="EMBL" id="KAK7792306.1"/>
    </source>
</evidence>
<protein>
    <recommendedName>
        <fullName evidence="8">Peptidase S1 domain-containing protein</fullName>
    </recommendedName>
</protein>
<dbReference type="InterPro" id="IPR001314">
    <property type="entry name" value="Peptidase_S1A"/>
</dbReference>
<reference evidence="9 10" key="1">
    <citation type="submission" date="2024-03" db="EMBL/GenBank/DDBJ databases">
        <title>The genome assembly and annotation of the cricket Gryllus longicercus Weissman &amp; Gray.</title>
        <authorList>
            <person name="Szrajer S."/>
            <person name="Gray D."/>
            <person name="Ylla G."/>
        </authorList>
    </citation>
    <scope>NUCLEOTIDE SEQUENCE [LARGE SCALE GENOMIC DNA]</scope>
    <source>
        <strain evidence="9">DAG 2021-001</strain>
        <tissue evidence="9">Whole body minus gut</tissue>
    </source>
</reference>
<keyword evidence="2 6" id="KW-0378">Hydrolase</keyword>
<name>A0AAN9Z125_9ORTH</name>
<dbReference type="Proteomes" id="UP001378592">
    <property type="component" value="Unassembled WGS sequence"/>
</dbReference>
<sequence>MQARGRWLLLWWVAAAAAAAGLAAVAAAPDPVVGAAPAPARPRFKGRASEGRYGRTHSSIVKGKYATADRFPYQVYLRVFLRNGTVDFCGGAIIGVRHILTAAHCVDKSNVVKKMAVIGSMNRFGRKALNFTVIHQTLYSKKSWEKVDADIAVLMVDRSMPLGKDNVKLVKLQNNRTFNRGSLCSVAGWGDSRDNSNPDILKFVKIPLVSRKRCEKSYPYDPPGDLLCAGYYERGGPDTCQGDSGGPLVCGGQLTGIVKGGVGCGLPHYPGTYTDVSYYSSWVERVMVHDWEAYFKHEAPSPFRRKWTPQPRRARKRSRQYLWQEALTLEDKGIRARRK</sequence>
<dbReference type="CDD" id="cd00190">
    <property type="entry name" value="Tryp_SPc"/>
    <property type="match status" value="1"/>
</dbReference>
<evidence type="ECO:0000256" key="2">
    <source>
        <dbReference type="ARBA" id="ARBA00022801"/>
    </source>
</evidence>
<dbReference type="Gene3D" id="2.40.10.10">
    <property type="entry name" value="Trypsin-like serine proteases"/>
    <property type="match status" value="1"/>
</dbReference>
<feature type="domain" description="Peptidase S1" evidence="8">
    <location>
        <begin position="60"/>
        <end position="288"/>
    </location>
</feature>
<keyword evidence="1 6" id="KW-0645">Protease</keyword>
<dbReference type="PROSITE" id="PS00135">
    <property type="entry name" value="TRYPSIN_SER"/>
    <property type="match status" value="1"/>
</dbReference>